<evidence type="ECO:0000313" key="1">
    <source>
        <dbReference type="EMBL" id="MBU3830355.1"/>
    </source>
</evidence>
<dbReference type="Proteomes" id="UP000824180">
    <property type="component" value="Unassembled WGS sequence"/>
</dbReference>
<evidence type="ECO:0000313" key="2">
    <source>
        <dbReference type="Proteomes" id="UP000824180"/>
    </source>
</evidence>
<name>A0A9E2KVR9_9LACO</name>
<protein>
    <submittedName>
        <fullName evidence="1">Uncharacterized protein</fullName>
    </submittedName>
</protein>
<gene>
    <name evidence="1" type="ORF">H9843_05635</name>
</gene>
<comment type="caution">
    <text evidence="1">The sequence shown here is derived from an EMBL/GenBank/DDBJ whole genome shotgun (WGS) entry which is preliminary data.</text>
</comment>
<reference evidence="1" key="1">
    <citation type="journal article" date="2021" name="PeerJ">
        <title>Extensive microbial diversity within the chicken gut microbiome revealed by metagenomics and culture.</title>
        <authorList>
            <person name="Gilroy R."/>
            <person name="Ravi A."/>
            <person name="Getino M."/>
            <person name="Pursley I."/>
            <person name="Horton D.L."/>
            <person name="Alikhan N.F."/>
            <person name="Baker D."/>
            <person name="Gharbi K."/>
            <person name="Hall N."/>
            <person name="Watson M."/>
            <person name="Adriaenssens E.M."/>
            <person name="Foster-Nyarko E."/>
            <person name="Jarju S."/>
            <person name="Secka A."/>
            <person name="Antonio M."/>
            <person name="Oren A."/>
            <person name="Chaudhuri R.R."/>
            <person name="La Ragione R."/>
            <person name="Hildebrand F."/>
            <person name="Pallen M.J."/>
        </authorList>
    </citation>
    <scope>NUCLEOTIDE SEQUENCE</scope>
    <source>
        <strain evidence="1">876</strain>
    </source>
</reference>
<reference evidence="1" key="2">
    <citation type="submission" date="2021-04" db="EMBL/GenBank/DDBJ databases">
        <authorList>
            <person name="Gilroy R."/>
        </authorList>
    </citation>
    <scope>NUCLEOTIDE SEQUENCE</scope>
    <source>
        <strain evidence="1">876</strain>
    </source>
</reference>
<accession>A0A9E2KVR9</accession>
<dbReference type="AlphaFoldDB" id="A0A9E2KVR9"/>
<dbReference type="EMBL" id="JAHLFK010000058">
    <property type="protein sequence ID" value="MBU3830355.1"/>
    <property type="molecule type" value="Genomic_DNA"/>
</dbReference>
<proteinExistence type="predicted"/>
<sequence>MYKYKEIQPQTYLELDNGKIYCSIEEILRIINFSAEGNFKNSISRSRLNKLLANANINWQHIDRQHTMLLINTINGSPEDLHAASLSTLSVLDSESIAKLLNVVSSLKPTKNGTNNLYEEEEWGVISPKNDNMDLYYSMDRITYDIQGHLSSGHKSSSSIRINQKSVLKMARKFAKQAPDYYKLITVPSNKIDFNSSKIHANTTESYANLDLHDKLIVHYKHLKGISLKREMENLDSILHPLEPVSLYIRRNLKEVINGNSDAFSITLNDADIRAIDRSISRKYKRTKEYVFNRFEHFDKEINHRNADINKYNQMRESLKNFLNGDYYNNVIGANFKNSFFKGSLKRQIEDIINIF</sequence>
<organism evidence="1 2">
    <name type="scientific">Candidatus Limosilactobacillus merdavium</name>
    <dbReference type="NCBI Taxonomy" id="2838651"/>
    <lineage>
        <taxon>Bacteria</taxon>
        <taxon>Bacillati</taxon>
        <taxon>Bacillota</taxon>
        <taxon>Bacilli</taxon>
        <taxon>Lactobacillales</taxon>
        <taxon>Lactobacillaceae</taxon>
        <taxon>Limosilactobacillus</taxon>
    </lineage>
</organism>